<reference evidence="8 9" key="1">
    <citation type="journal article" date="2023" name="Hortic Res">
        <title>Pangenome of water caltrop reveals structural variations and asymmetric subgenome divergence after allopolyploidization.</title>
        <authorList>
            <person name="Zhang X."/>
            <person name="Chen Y."/>
            <person name="Wang L."/>
            <person name="Yuan Y."/>
            <person name="Fang M."/>
            <person name="Shi L."/>
            <person name="Lu R."/>
            <person name="Comes H.P."/>
            <person name="Ma Y."/>
            <person name="Chen Y."/>
            <person name="Huang G."/>
            <person name="Zhou Y."/>
            <person name="Zheng Z."/>
            <person name="Qiu Y."/>
        </authorList>
    </citation>
    <scope>NUCLEOTIDE SEQUENCE [LARGE SCALE GENOMIC DNA]</scope>
    <source>
        <tissue evidence="8">Roots</tissue>
    </source>
</reference>
<dbReference type="PANTHER" id="PTHR10868">
    <property type="entry name" value="SIGMA 1-TYPE OPIOID RECEPTOR-RELATED"/>
    <property type="match status" value="1"/>
</dbReference>
<comment type="subcellular location">
    <subcellularLocation>
        <location evidence="1">Endoplasmic reticulum membrane</location>
    </subcellularLocation>
</comment>
<evidence type="ECO:0000256" key="4">
    <source>
        <dbReference type="ARBA" id="ARBA00022824"/>
    </source>
</evidence>
<keyword evidence="4" id="KW-0256">Endoplasmic reticulum</keyword>
<feature type="region of interest" description="Disordered" evidence="7">
    <location>
        <begin position="86"/>
        <end position="110"/>
    </location>
</feature>
<protein>
    <submittedName>
        <fullName evidence="8">Uncharacterized protein</fullName>
    </submittedName>
</protein>
<feature type="region of interest" description="Disordered" evidence="7">
    <location>
        <begin position="1"/>
        <end position="35"/>
    </location>
</feature>
<dbReference type="PANTHER" id="PTHR10868:SF1">
    <property type="entry name" value="SIGMA NON-OPIOID INTRACELLULAR RECEPTOR 1"/>
    <property type="match status" value="1"/>
</dbReference>
<keyword evidence="9" id="KW-1185">Reference proteome</keyword>
<evidence type="ECO:0000313" key="8">
    <source>
        <dbReference type="EMBL" id="KAK4750120.1"/>
    </source>
</evidence>
<evidence type="ECO:0000256" key="7">
    <source>
        <dbReference type="SAM" id="MobiDB-lite"/>
    </source>
</evidence>
<feature type="compositionally biased region" description="Low complexity" evidence="7">
    <location>
        <begin position="10"/>
        <end position="20"/>
    </location>
</feature>
<proteinExistence type="inferred from homology"/>
<dbReference type="AlphaFoldDB" id="A0AAN7JMN5"/>
<name>A0AAN7JMN5_9MYRT</name>
<keyword evidence="6" id="KW-0472">Membrane</keyword>
<dbReference type="Proteomes" id="UP001345219">
    <property type="component" value="Chromosome 21"/>
</dbReference>
<evidence type="ECO:0000256" key="3">
    <source>
        <dbReference type="ARBA" id="ARBA00022692"/>
    </source>
</evidence>
<evidence type="ECO:0000256" key="6">
    <source>
        <dbReference type="ARBA" id="ARBA00023136"/>
    </source>
</evidence>
<dbReference type="InterPro" id="IPR006716">
    <property type="entry name" value="ERG2_sigma1_rcpt-like"/>
</dbReference>
<sequence length="358" mass="39986">MKAAPPPSPSSSEASSFSYPVWDPTPSAVMEEEPPSEVRDRSCYYPGCRKDANCSCEMCLASINATLDLMPDSSLTKLSAFRPRSQKSTPLSINSSMMSTPTSFTRTNPRKLESPALESTAKVPLCKKKEKKVKREWRPVRWILWSVFVLAVDFGASRWVSVTFRPRLSADLVRYMGEKSRVEASLNERLRTVQMSLQALLGDKVSNCSDVNSFWRISQDGLLVNSQCSLYKSSLEEVSIWGWPLQTGGLLASAFSSRSFTIITGRVREWSGGKMVHEAQNTECSWELRKWNATIVQLDPNTLILEYRRSSILENHGIFSAISELLRHHISGLVQGMKHKFWIAAAPGGGLMVNLAPT</sequence>
<evidence type="ECO:0000313" key="9">
    <source>
        <dbReference type="Proteomes" id="UP001345219"/>
    </source>
</evidence>
<evidence type="ECO:0000256" key="5">
    <source>
        <dbReference type="ARBA" id="ARBA00022989"/>
    </source>
</evidence>
<dbReference type="GO" id="GO:0005789">
    <property type="term" value="C:endoplasmic reticulum membrane"/>
    <property type="evidence" value="ECO:0007669"/>
    <property type="project" value="UniProtKB-SubCell"/>
</dbReference>
<comment type="caution">
    <text evidence="8">The sequence shown here is derived from an EMBL/GenBank/DDBJ whole genome shotgun (WGS) entry which is preliminary data.</text>
</comment>
<organism evidence="8 9">
    <name type="scientific">Trapa incisa</name>
    <dbReference type="NCBI Taxonomy" id="236973"/>
    <lineage>
        <taxon>Eukaryota</taxon>
        <taxon>Viridiplantae</taxon>
        <taxon>Streptophyta</taxon>
        <taxon>Embryophyta</taxon>
        <taxon>Tracheophyta</taxon>
        <taxon>Spermatophyta</taxon>
        <taxon>Magnoliopsida</taxon>
        <taxon>eudicotyledons</taxon>
        <taxon>Gunneridae</taxon>
        <taxon>Pentapetalae</taxon>
        <taxon>rosids</taxon>
        <taxon>malvids</taxon>
        <taxon>Myrtales</taxon>
        <taxon>Lythraceae</taxon>
        <taxon>Trapa</taxon>
    </lineage>
</organism>
<keyword evidence="3" id="KW-0812">Transmembrane</keyword>
<evidence type="ECO:0000256" key="2">
    <source>
        <dbReference type="ARBA" id="ARBA00007141"/>
    </source>
</evidence>
<gene>
    <name evidence="8" type="ORF">SAY87_027569</name>
</gene>
<dbReference type="EMBL" id="JAXIOK010000018">
    <property type="protein sequence ID" value="KAK4750120.1"/>
    <property type="molecule type" value="Genomic_DNA"/>
</dbReference>
<dbReference type="Pfam" id="PF04622">
    <property type="entry name" value="ERG2_Sigma1R"/>
    <property type="match status" value="1"/>
</dbReference>
<comment type="similarity">
    <text evidence="2">Belongs to the ERG2 family.</text>
</comment>
<accession>A0AAN7JMN5</accession>
<feature type="compositionally biased region" description="Polar residues" evidence="7">
    <location>
        <begin position="86"/>
        <end position="107"/>
    </location>
</feature>
<evidence type="ECO:0000256" key="1">
    <source>
        <dbReference type="ARBA" id="ARBA00004586"/>
    </source>
</evidence>
<keyword evidence="5" id="KW-1133">Transmembrane helix</keyword>